<comment type="caution">
    <text evidence="7">The sequence shown here is derived from an EMBL/GenBank/DDBJ whole genome shotgun (WGS) entry which is preliminary data.</text>
</comment>
<evidence type="ECO:0000256" key="1">
    <source>
        <dbReference type="ARBA" id="ARBA00004141"/>
    </source>
</evidence>
<reference evidence="7 8" key="1">
    <citation type="submission" date="2021-01" db="EMBL/GenBank/DDBJ databases">
        <title>Actinoplanes sp. nov. LDG1-01 isolated from lichen.</title>
        <authorList>
            <person name="Saeng-In P."/>
            <person name="Phongsopitanun W."/>
            <person name="Kanchanasin P."/>
            <person name="Yuki M."/>
            <person name="Kudo T."/>
            <person name="Ohkuma M."/>
            <person name="Tanasupawat S."/>
        </authorList>
    </citation>
    <scope>NUCLEOTIDE SEQUENCE [LARGE SCALE GENOMIC DNA]</scope>
    <source>
        <strain evidence="7 8">LDG1-01</strain>
    </source>
</reference>
<feature type="transmembrane region" description="Helical" evidence="5">
    <location>
        <begin position="16"/>
        <end position="33"/>
    </location>
</feature>
<evidence type="ECO:0000259" key="6">
    <source>
        <dbReference type="PROSITE" id="PS51751"/>
    </source>
</evidence>
<accession>A0ABS1VMG8</accession>
<feature type="domain" description="EXPERA" evidence="6">
    <location>
        <begin position="14"/>
        <end position="157"/>
    </location>
</feature>
<dbReference type="PANTHER" id="PTHR31204:SF1">
    <property type="entry name" value="SIGMA INTRACELLULAR RECEPTOR 2"/>
    <property type="match status" value="1"/>
</dbReference>
<evidence type="ECO:0000256" key="4">
    <source>
        <dbReference type="ARBA" id="ARBA00023136"/>
    </source>
</evidence>
<feature type="transmembrane region" description="Helical" evidence="5">
    <location>
        <begin position="76"/>
        <end position="100"/>
    </location>
</feature>
<keyword evidence="3 5" id="KW-1133">Transmembrane helix</keyword>
<dbReference type="PANTHER" id="PTHR31204">
    <property type="entry name" value="SIGMA INTRACELLULAR RECEPTOR 2"/>
    <property type="match status" value="1"/>
</dbReference>
<evidence type="ECO:0000313" key="8">
    <source>
        <dbReference type="Proteomes" id="UP000598996"/>
    </source>
</evidence>
<name>A0ABS1VMG8_9ACTN</name>
<evidence type="ECO:0000256" key="5">
    <source>
        <dbReference type="SAM" id="Phobius"/>
    </source>
</evidence>
<comment type="subcellular location">
    <subcellularLocation>
        <location evidence="1">Membrane</location>
        <topology evidence="1">Multi-pass membrane protein</topology>
    </subcellularLocation>
</comment>
<gene>
    <name evidence="7" type="ORF">JKJ07_15360</name>
</gene>
<dbReference type="Proteomes" id="UP000598996">
    <property type="component" value="Unassembled WGS sequence"/>
</dbReference>
<keyword evidence="2 5" id="KW-0812">Transmembrane</keyword>
<organism evidence="7 8">
    <name type="scientific">Paractinoplanes lichenicola</name>
    <dbReference type="NCBI Taxonomy" id="2802976"/>
    <lineage>
        <taxon>Bacteria</taxon>
        <taxon>Bacillati</taxon>
        <taxon>Actinomycetota</taxon>
        <taxon>Actinomycetes</taxon>
        <taxon>Micromonosporales</taxon>
        <taxon>Micromonosporaceae</taxon>
        <taxon>Paractinoplanes</taxon>
    </lineage>
</organism>
<feature type="transmembrane region" description="Helical" evidence="5">
    <location>
        <begin position="107"/>
        <end position="127"/>
    </location>
</feature>
<dbReference type="InterPro" id="IPR033118">
    <property type="entry name" value="EXPERA"/>
</dbReference>
<evidence type="ECO:0000256" key="2">
    <source>
        <dbReference type="ARBA" id="ARBA00022692"/>
    </source>
</evidence>
<dbReference type="InterPro" id="IPR051987">
    <property type="entry name" value="Sigma-2_receptor-like"/>
</dbReference>
<dbReference type="Pfam" id="PF05241">
    <property type="entry name" value="EBP"/>
    <property type="match status" value="1"/>
</dbReference>
<dbReference type="EMBL" id="JAENHO010000004">
    <property type="protein sequence ID" value="MBL7255681.1"/>
    <property type="molecule type" value="Genomic_DNA"/>
</dbReference>
<keyword evidence="8" id="KW-1185">Reference proteome</keyword>
<evidence type="ECO:0000256" key="3">
    <source>
        <dbReference type="ARBA" id="ARBA00022989"/>
    </source>
</evidence>
<evidence type="ECO:0000313" key="7">
    <source>
        <dbReference type="EMBL" id="MBL7255681.1"/>
    </source>
</evidence>
<protein>
    <submittedName>
        <fullName evidence="7">DUF2781 domain-containing protein</fullName>
    </submittedName>
</protein>
<proteinExistence type="predicted"/>
<dbReference type="RefSeq" id="WP_202992194.1">
    <property type="nucleotide sequence ID" value="NZ_JAENHO010000004.1"/>
</dbReference>
<sequence length="184" mass="20869">MDSLAPVPLRKRPVDLFFVAFFVFNAVVVTYTIDIEQLVIDDPDRFSYPLWPPPPVVDFIHWYGRSFDPLLMARPAFWQMTIWIDVLLFGPFYLAAVYAFVRSRSWIRVPALVWSGMMASNVLIILMEQRFGVSASPHFGVVLGAYLPWLLGAVAMFLRMRKAEPFPEGDAAGRSRRAALAPSA</sequence>
<dbReference type="PROSITE" id="PS51751">
    <property type="entry name" value="EXPERA"/>
    <property type="match status" value="1"/>
</dbReference>
<keyword evidence="4 5" id="KW-0472">Membrane</keyword>
<feature type="transmembrane region" description="Helical" evidence="5">
    <location>
        <begin position="139"/>
        <end position="158"/>
    </location>
</feature>